<feature type="chain" id="PRO_5027113550" description="Secreted protein" evidence="1">
    <location>
        <begin position="27"/>
        <end position="167"/>
    </location>
</feature>
<evidence type="ECO:0000256" key="1">
    <source>
        <dbReference type="SAM" id="SignalP"/>
    </source>
</evidence>
<dbReference type="AlphaFoldDB" id="A0A6J4IT64"/>
<gene>
    <name evidence="2" type="ORF">AVDCRST_MAG10-2602</name>
</gene>
<organism evidence="2">
    <name type="scientific">uncultured Acidimicrobiales bacterium</name>
    <dbReference type="NCBI Taxonomy" id="310071"/>
    <lineage>
        <taxon>Bacteria</taxon>
        <taxon>Bacillati</taxon>
        <taxon>Actinomycetota</taxon>
        <taxon>Acidimicrobiia</taxon>
        <taxon>Acidimicrobiales</taxon>
        <taxon>environmental samples</taxon>
    </lineage>
</organism>
<feature type="signal peptide" evidence="1">
    <location>
        <begin position="1"/>
        <end position="26"/>
    </location>
</feature>
<name>A0A6J4IT64_9ACTN</name>
<dbReference type="EMBL" id="CADCTB010000159">
    <property type="protein sequence ID" value="CAA9258171.1"/>
    <property type="molecule type" value="Genomic_DNA"/>
</dbReference>
<evidence type="ECO:0008006" key="3">
    <source>
        <dbReference type="Google" id="ProtNLM"/>
    </source>
</evidence>
<reference evidence="2" key="1">
    <citation type="submission" date="2020-02" db="EMBL/GenBank/DDBJ databases">
        <authorList>
            <person name="Meier V. D."/>
        </authorList>
    </citation>
    <scope>NUCLEOTIDE SEQUENCE</scope>
    <source>
        <strain evidence="2">AVDCRST_MAG10</strain>
    </source>
</reference>
<proteinExistence type="predicted"/>
<evidence type="ECO:0000313" key="2">
    <source>
        <dbReference type="EMBL" id="CAA9258171.1"/>
    </source>
</evidence>
<keyword evidence="1" id="KW-0732">Signal</keyword>
<accession>A0A6J4IT64</accession>
<protein>
    <recommendedName>
        <fullName evidence="3">Secreted protein</fullName>
    </recommendedName>
</protein>
<sequence>MTIKKLVLTAAVVGSVLVGNPGPAAAVTAPQDFTVVKIGANTGTVVAQGLITGAGREENNRLLVARGGPFQVQFSFPEGDLYQTITPAGPPQVDFNPTTCVARLTFSHMAVVTGGTGAYAGATGGGTAVANLTVIRGRNADGSCLPDTAPPIFEMSYVRATGTVTVD</sequence>